<sequence length="443" mass="49927">MSSHLVALAALAEVVAWAAWHKSLSLDLAMPLALTLVSRFFAYFALQYGALKFYHVVVYPNYVSPLRHLPGPKDNFPFMGQGKKLLTASSPIEDYVKWGNTWPDAPFIRHLTLGNMEVLLVNTPEAHREVLQTHCYSFRKPDILYRLVGEIIGRGLLFTEGEEHKKQRRILAGLFSASSIKRMLPIFHEKARSLTKFLEQGLDENRRVTFEAVDAFSKMTIDVVGVTVLGVELGNLSASDKKMDFLKCYHRLFNQSPLGALIGFVNIYVPVRKWLPVEANLGFIRANAELRRMVSMCVRERVQEIEEKQRRQQADGKAKEGSVDGDGGRDLLTMMVEERRNFKKEDELTEEDMVNHLLTFLAAGHETTASAMTWAAYILATKPGVQDKIRAEISAVLATSANAEPDLAEIERLHYLNNFCREVLRLFSPGMAPPPFPTAPPLI</sequence>
<dbReference type="GO" id="GO:0020037">
    <property type="term" value="F:heme binding"/>
    <property type="evidence" value="ECO:0007669"/>
    <property type="project" value="InterPro"/>
</dbReference>
<feature type="region of interest" description="Disordered" evidence="5">
    <location>
        <begin position="307"/>
        <end position="329"/>
    </location>
</feature>
<dbReference type="GO" id="GO:0005506">
    <property type="term" value="F:iron ion binding"/>
    <property type="evidence" value="ECO:0007669"/>
    <property type="project" value="InterPro"/>
</dbReference>
<dbReference type="EMBL" id="JAUIRO010000009">
    <property type="protein sequence ID" value="KAK0702076.1"/>
    <property type="molecule type" value="Genomic_DNA"/>
</dbReference>
<dbReference type="InterPro" id="IPR036396">
    <property type="entry name" value="Cyt_P450_sf"/>
</dbReference>
<dbReference type="AlphaFoldDB" id="A0AA39ZQZ9"/>
<evidence type="ECO:0000313" key="7">
    <source>
        <dbReference type="Proteomes" id="UP001172101"/>
    </source>
</evidence>
<gene>
    <name evidence="6" type="ORF">B0T26DRAFT_758031</name>
</gene>
<evidence type="ECO:0000313" key="6">
    <source>
        <dbReference type="EMBL" id="KAK0702076.1"/>
    </source>
</evidence>
<dbReference type="InterPro" id="IPR050121">
    <property type="entry name" value="Cytochrome_P450_monoxygenase"/>
</dbReference>
<keyword evidence="2" id="KW-0349">Heme</keyword>
<reference evidence="6" key="1">
    <citation type="submission" date="2023-06" db="EMBL/GenBank/DDBJ databases">
        <title>Genome-scale phylogeny and comparative genomics of the fungal order Sordariales.</title>
        <authorList>
            <consortium name="Lawrence Berkeley National Laboratory"/>
            <person name="Hensen N."/>
            <person name="Bonometti L."/>
            <person name="Westerberg I."/>
            <person name="Brannstrom I.O."/>
            <person name="Guillou S."/>
            <person name="Cros-Aarteil S."/>
            <person name="Calhoun S."/>
            <person name="Haridas S."/>
            <person name="Kuo A."/>
            <person name="Mondo S."/>
            <person name="Pangilinan J."/>
            <person name="Riley R."/>
            <person name="LaButti K."/>
            <person name="Andreopoulos B."/>
            <person name="Lipzen A."/>
            <person name="Chen C."/>
            <person name="Yanf M."/>
            <person name="Daum C."/>
            <person name="Ng V."/>
            <person name="Clum A."/>
            <person name="Steindorff A."/>
            <person name="Ohm R."/>
            <person name="Martin F."/>
            <person name="Silar P."/>
            <person name="Natvig D."/>
            <person name="Lalanne C."/>
            <person name="Gautier V."/>
            <person name="Ament-velasquez S.L."/>
            <person name="Kruys A."/>
            <person name="Hutchinson M.I."/>
            <person name="Powell A.J."/>
            <person name="Barry K."/>
            <person name="Miller A.N."/>
            <person name="Grigoriev I.V."/>
            <person name="Debuchy R."/>
            <person name="Gladieux P."/>
            <person name="Thoren M.H."/>
            <person name="Johannesson H."/>
        </authorList>
    </citation>
    <scope>NUCLEOTIDE SEQUENCE</scope>
    <source>
        <strain evidence="6">SMH2392-1A</strain>
    </source>
</reference>
<comment type="similarity">
    <text evidence="1">Belongs to the cytochrome P450 family.</text>
</comment>
<evidence type="ECO:0000256" key="1">
    <source>
        <dbReference type="ARBA" id="ARBA00010617"/>
    </source>
</evidence>
<dbReference type="GO" id="GO:0016705">
    <property type="term" value="F:oxidoreductase activity, acting on paired donors, with incorporation or reduction of molecular oxygen"/>
    <property type="evidence" value="ECO:0007669"/>
    <property type="project" value="InterPro"/>
</dbReference>
<evidence type="ECO:0000256" key="2">
    <source>
        <dbReference type="ARBA" id="ARBA00022617"/>
    </source>
</evidence>
<dbReference type="PANTHER" id="PTHR24305">
    <property type="entry name" value="CYTOCHROME P450"/>
    <property type="match status" value="1"/>
</dbReference>
<keyword evidence="3" id="KW-0479">Metal-binding</keyword>
<dbReference type="GeneID" id="85329616"/>
<dbReference type="Proteomes" id="UP001172101">
    <property type="component" value="Unassembled WGS sequence"/>
</dbReference>
<proteinExistence type="inferred from homology"/>
<dbReference type="Pfam" id="PF00067">
    <property type="entry name" value="p450"/>
    <property type="match status" value="1"/>
</dbReference>
<comment type="caution">
    <text evidence="6">The sequence shown here is derived from an EMBL/GenBank/DDBJ whole genome shotgun (WGS) entry which is preliminary data.</text>
</comment>
<organism evidence="6 7">
    <name type="scientific">Lasiosphaeria miniovina</name>
    <dbReference type="NCBI Taxonomy" id="1954250"/>
    <lineage>
        <taxon>Eukaryota</taxon>
        <taxon>Fungi</taxon>
        <taxon>Dikarya</taxon>
        <taxon>Ascomycota</taxon>
        <taxon>Pezizomycotina</taxon>
        <taxon>Sordariomycetes</taxon>
        <taxon>Sordariomycetidae</taxon>
        <taxon>Sordariales</taxon>
        <taxon>Lasiosphaeriaceae</taxon>
        <taxon>Lasiosphaeria</taxon>
    </lineage>
</organism>
<dbReference type="PANTHER" id="PTHR24305:SF166">
    <property type="entry name" value="CYTOCHROME P450 12A4, MITOCHONDRIAL-RELATED"/>
    <property type="match status" value="1"/>
</dbReference>
<keyword evidence="7" id="KW-1185">Reference proteome</keyword>
<dbReference type="GO" id="GO:0004497">
    <property type="term" value="F:monooxygenase activity"/>
    <property type="evidence" value="ECO:0007669"/>
    <property type="project" value="InterPro"/>
</dbReference>
<name>A0AA39ZQZ9_9PEZI</name>
<evidence type="ECO:0000256" key="3">
    <source>
        <dbReference type="ARBA" id="ARBA00022723"/>
    </source>
</evidence>
<dbReference type="InterPro" id="IPR001128">
    <property type="entry name" value="Cyt_P450"/>
</dbReference>
<evidence type="ECO:0000256" key="5">
    <source>
        <dbReference type="SAM" id="MobiDB-lite"/>
    </source>
</evidence>
<dbReference type="Gene3D" id="1.10.630.10">
    <property type="entry name" value="Cytochrome P450"/>
    <property type="match status" value="1"/>
</dbReference>
<accession>A0AA39ZQZ9</accession>
<keyword evidence="4" id="KW-0408">Iron</keyword>
<evidence type="ECO:0000256" key="4">
    <source>
        <dbReference type="ARBA" id="ARBA00023004"/>
    </source>
</evidence>
<dbReference type="SUPFAM" id="SSF48264">
    <property type="entry name" value="Cytochrome P450"/>
    <property type="match status" value="1"/>
</dbReference>
<protein>
    <submittedName>
        <fullName evidence="6">Cytochrome P450</fullName>
    </submittedName>
</protein>
<dbReference type="RefSeq" id="XP_060289740.1">
    <property type="nucleotide sequence ID" value="XM_060446346.1"/>
</dbReference>